<evidence type="ECO:0000313" key="1">
    <source>
        <dbReference type="EMBL" id="CAB1436639.1"/>
    </source>
</evidence>
<organism evidence="1 2">
    <name type="scientific">Pleuronectes platessa</name>
    <name type="common">European plaice</name>
    <dbReference type="NCBI Taxonomy" id="8262"/>
    <lineage>
        <taxon>Eukaryota</taxon>
        <taxon>Metazoa</taxon>
        <taxon>Chordata</taxon>
        <taxon>Craniata</taxon>
        <taxon>Vertebrata</taxon>
        <taxon>Euteleostomi</taxon>
        <taxon>Actinopterygii</taxon>
        <taxon>Neopterygii</taxon>
        <taxon>Teleostei</taxon>
        <taxon>Neoteleostei</taxon>
        <taxon>Acanthomorphata</taxon>
        <taxon>Carangaria</taxon>
        <taxon>Pleuronectiformes</taxon>
        <taxon>Pleuronectoidei</taxon>
        <taxon>Pleuronectidae</taxon>
        <taxon>Pleuronectes</taxon>
    </lineage>
</organism>
<reference evidence="1" key="1">
    <citation type="submission" date="2020-03" db="EMBL/GenBank/DDBJ databases">
        <authorList>
            <person name="Weist P."/>
        </authorList>
    </citation>
    <scope>NUCLEOTIDE SEQUENCE</scope>
</reference>
<dbReference type="Proteomes" id="UP001153269">
    <property type="component" value="Unassembled WGS sequence"/>
</dbReference>
<name>A0A9N7YM16_PLEPL</name>
<keyword evidence="2" id="KW-1185">Reference proteome</keyword>
<protein>
    <submittedName>
        <fullName evidence="1">Uncharacterized protein</fullName>
    </submittedName>
</protein>
<proteinExistence type="predicted"/>
<accession>A0A9N7YM16</accession>
<sequence>MRIIHASVNTYFLNSCALLSRFTQTKQNDPLSPSVPAWPLSPCVPAWPLSPSVPAWPLSPCVPAWPLSPSVPAWPLSPCVPAWPLSPSVPAWPLSPCVLLYPGSSCQALMTFVTEHPGSGSQCRAASTARPLTLFPRVLRDQMGEGRGRGEHSAAFSRWVGNQTSVFVESIIDQDALVPALSLSTTLTLSLLPSCLPLIPPPLQNTYTAPHSASRPLRGEVFNWAQGIKMSLFTLQPLNLQLHTGHVVLFCDEVCTRLSHHPMSISPRHNWDVWSLTRFDEDNHTYQ</sequence>
<dbReference type="AlphaFoldDB" id="A0A9N7YM16"/>
<dbReference type="EMBL" id="CADEAL010001914">
    <property type="protein sequence ID" value="CAB1436639.1"/>
    <property type="molecule type" value="Genomic_DNA"/>
</dbReference>
<gene>
    <name evidence="1" type="ORF">PLEPLA_LOCUS24672</name>
</gene>
<evidence type="ECO:0000313" key="2">
    <source>
        <dbReference type="Proteomes" id="UP001153269"/>
    </source>
</evidence>
<comment type="caution">
    <text evidence="1">The sequence shown here is derived from an EMBL/GenBank/DDBJ whole genome shotgun (WGS) entry which is preliminary data.</text>
</comment>